<reference evidence="2" key="1">
    <citation type="submission" date="2021-01" db="EMBL/GenBank/DDBJ databases">
        <authorList>
            <consortium name="Genoscope - CEA"/>
            <person name="William W."/>
        </authorList>
    </citation>
    <scope>NUCLEOTIDE SEQUENCE</scope>
</reference>
<organism evidence="2 3">
    <name type="scientific">Paramecium primaurelia</name>
    <dbReference type="NCBI Taxonomy" id="5886"/>
    <lineage>
        <taxon>Eukaryota</taxon>
        <taxon>Sar</taxon>
        <taxon>Alveolata</taxon>
        <taxon>Ciliophora</taxon>
        <taxon>Intramacronucleata</taxon>
        <taxon>Oligohymenophorea</taxon>
        <taxon>Peniculida</taxon>
        <taxon>Parameciidae</taxon>
        <taxon>Paramecium</taxon>
    </lineage>
</organism>
<dbReference type="AlphaFoldDB" id="A0A8S1M3U0"/>
<comment type="caution">
    <text evidence="2">The sequence shown here is derived from an EMBL/GenBank/DDBJ whole genome shotgun (WGS) entry which is preliminary data.</text>
</comment>
<keyword evidence="3" id="KW-1185">Reference proteome</keyword>
<gene>
    <name evidence="2" type="ORF">PPRIM_AZ9-3.1.T0470002</name>
</gene>
<proteinExistence type="predicted"/>
<feature type="compositionally biased region" description="Basic and acidic residues" evidence="1">
    <location>
        <begin position="1"/>
        <end position="10"/>
    </location>
</feature>
<dbReference type="EMBL" id="CAJJDM010000047">
    <property type="protein sequence ID" value="CAD8071156.1"/>
    <property type="molecule type" value="Genomic_DNA"/>
</dbReference>
<evidence type="ECO:0000256" key="1">
    <source>
        <dbReference type="SAM" id="MobiDB-lite"/>
    </source>
</evidence>
<dbReference type="Proteomes" id="UP000688137">
    <property type="component" value="Unassembled WGS sequence"/>
</dbReference>
<evidence type="ECO:0000313" key="3">
    <source>
        <dbReference type="Proteomes" id="UP000688137"/>
    </source>
</evidence>
<name>A0A8S1M3U0_PARPR</name>
<protein>
    <submittedName>
        <fullName evidence="2">Uncharacterized protein</fullName>
    </submittedName>
</protein>
<sequence length="301" mass="35119">MQQKRYDSVRKNKLQVHQSQPLQLQYSSQPKQTPNKFQIAKIGKDVAPTIIPALIDMINQETDVYYLFDSFHSILNSVKQAEEDTNITQKNKQHTLDWWKVTGSSQSWTGVRNIQPLSESHMKQSSRFLDSYNSRGSAIIENLKRQIGELTEEQKFKQNSRTIGQVSIKLFDEQELYVEMSKQGRTLITLYQVQNKFHKCHMGFCIYSVFGDLQEKESIINKMYVAKWHRKNGNFLNLVTEFIQYIIKNEAVNKIKIKINSTQGQLIRHLQQLSFKLASTVPLINQIKVLTFVLISKEFKI</sequence>
<accession>A0A8S1M3U0</accession>
<dbReference type="OMA" id="ITIYQVQ"/>
<evidence type="ECO:0000313" key="2">
    <source>
        <dbReference type="EMBL" id="CAD8071156.1"/>
    </source>
</evidence>
<feature type="region of interest" description="Disordered" evidence="1">
    <location>
        <begin position="1"/>
        <end position="21"/>
    </location>
</feature>